<evidence type="ECO:0000256" key="2">
    <source>
        <dbReference type="SAM" id="SignalP"/>
    </source>
</evidence>
<dbReference type="GO" id="GO:0007229">
    <property type="term" value="P:integrin-mediated signaling pathway"/>
    <property type="evidence" value="ECO:0007669"/>
    <property type="project" value="UniProtKB-KW"/>
</dbReference>
<dbReference type="InterPro" id="IPR001254">
    <property type="entry name" value="Trypsin_dom"/>
</dbReference>
<keyword evidence="5" id="KW-1185">Reference proteome</keyword>
<keyword evidence="1 2" id="KW-0732">Signal</keyword>
<evidence type="ECO:0000259" key="3">
    <source>
        <dbReference type="PROSITE" id="PS50240"/>
    </source>
</evidence>
<dbReference type="PANTHER" id="PTHR46580:SF2">
    <property type="entry name" value="MAM DOMAIN-CONTAINING PROTEIN"/>
    <property type="match status" value="1"/>
</dbReference>
<evidence type="ECO:0000313" key="5">
    <source>
        <dbReference type="Proteomes" id="UP000027345"/>
    </source>
</evidence>
<dbReference type="InterPro" id="IPR036116">
    <property type="entry name" value="FN3_sf"/>
</dbReference>
<organism evidence="4 5">
    <name type="scientific">Amycolatopsis rifamycinica</name>
    <dbReference type="NCBI Taxonomy" id="287986"/>
    <lineage>
        <taxon>Bacteria</taxon>
        <taxon>Bacillati</taxon>
        <taxon>Actinomycetota</taxon>
        <taxon>Actinomycetes</taxon>
        <taxon>Pseudonocardiales</taxon>
        <taxon>Pseudonocardiaceae</taxon>
        <taxon>Amycolatopsis</taxon>
    </lineage>
</organism>
<gene>
    <name evidence="4" type="ORF">DV20_18090</name>
</gene>
<sequence length="635" mass="65299">MTVVSAALLTAAAVSAAPASAVSNGAGTDAYPFAAKLTADGRACSGALVSPVFVLTAASCFPENPQGGAPAKATTALVGRPGRTAQVTNVVVRADRGLALARLNTSVTDVPAVALPASSLVAGEPLRLVGYGRTSAEWVPDQPHSAVFTSAAGAAGTLSLTGANGADACKGDAGGPVVREAGGVTELFAVAGASWQHGCVGETETRQGTTAQRVDDLISWIRGQVLAPTAKGGNHSVTVSWSPLRLADQATYTVYGGTDPQVPTDAAHLLGQTTATSYVHTSVPSKQTWYYRVVARPFRGSSGDPSAPVAATTTARSVSDFTGDGKDDIATFTRGTAGDVFVAGSDGTKFDGTSVLWHDRFSIGSEIPLSGDFDGDGKADVATFARGTGADVYVALSDGGKFTGNGVLWHDYFAPNNEIPAVGDFNGDGKDDIATFTRGAAADVYVALSDGTKFVGNELKWHDYFAPNDETPTIGDFNGDGKDDIATFTRGTTGDVYVALSDGTKFVGNEVKWHDDFAYNAEIPAVGDFNGDGKDDIAVFARGTGADVYVALSDGSRFTGSGVLWHDYFAYGDEIPGVGDFDGDGKDDIATFTRGAAGDVYVSLSTGTKFATSSAWHGNFAFNSEVPVPRATTIL</sequence>
<dbReference type="Pfam" id="PF01839">
    <property type="entry name" value="FG-GAP"/>
    <property type="match status" value="1"/>
</dbReference>
<protein>
    <submittedName>
        <fullName evidence="4">Integrin</fullName>
    </submittedName>
</protein>
<dbReference type="Gene3D" id="2.60.40.10">
    <property type="entry name" value="Immunoglobulins"/>
    <property type="match status" value="1"/>
</dbReference>
<dbReference type="GO" id="GO:0004252">
    <property type="term" value="F:serine-type endopeptidase activity"/>
    <property type="evidence" value="ECO:0007669"/>
    <property type="project" value="InterPro"/>
</dbReference>
<dbReference type="InterPro" id="IPR001314">
    <property type="entry name" value="Peptidase_S1A"/>
</dbReference>
<reference evidence="4 5" key="1">
    <citation type="submission" date="2014-05" db="EMBL/GenBank/DDBJ databases">
        <title>Draft genome sequence of Amycolatopsis rifamycinica DSM 46095.</title>
        <authorList>
            <person name="Lal R."/>
            <person name="Saxena A."/>
            <person name="Kumari R."/>
            <person name="Mukherjee U."/>
            <person name="Singh P."/>
            <person name="Sangwan N."/>
            <person name="Mahato N.K."/>
        </authorList>
    </citation>
    <scope>NUCLEOTIDE SEQUENCE [LARGE SCALE GENOMIC DNA]</scope>
    <source>
        <strain evidence="4 5">DSM 46095</strain>
    </source>
</reference>
<dbReference type="eggNOG" id="COG1404">
    <property type="taxonomic scope" value="Bacteria"/>
</dbReference>
<feature type="domain" description="Peptidase S1" evidence="3">
    <location>
        <begin position="22"/>
        <end position="226"/>
    </location>
</feature>
<dbReference type="SMART" id="SM00020">
    <property type="entry name" value="Tryp_SPc"/>
    <property type="match status" value="1"/>
</dbReference>
<dbReference type="SUPFAM" id="SSF69318">
    <property type="entry name" value="Integrin alpha N-terminal domain"/>
    <property type="match status" value="1"/>
</dbReference>
<dbReference type="eggNOG" id="COG5640">
    <property type="taxonomic scope" value="Bacteria"/>
</dbReference>
<dbReference type="Gene3D" id="2.40.128.340">
    <property type="match status" value="2"/>
</dbReference>
<dbReference type="AlphaFoldDB" id="A0A066U9H6"/>
<dbReference type="Gene3D" id="2.40.10.10">
    <property type="entry name" value="Trypsin-like serine proteases"/>
    <property type="match status" value="1"/>
</dbReference>
<dbReference type="GO" id="GO:0006508">
    <property type="term" value="P:proteolysis"/>
    <property type="evidence" value="ECO:0007669"/>
    <property type="project" value="InterPro"/>
</dbReference>
<name>A0A066U9H6_9PSEU</name>
<feature type="chain" id="PRO_5001631906" evidence="2">
    <location>
        <begin position="22"/>
        <end position="635"/>
    </location>
</feature>
<dbReference type="InterPro" id="IPR009003">
    <property type="entry name" value="Peptidase_S1_PA"/>
</dbReference>
<dbReference type="PROSITE" id="PS50240">
    <property type="entry name" value="TRYPSIN_DOM"/>
    <property type="match status" value="1"/>
</dbReference>
<dbReference type="PANTHER" id="PTHR46580">
    <property type="entry name" value="SENSOR KINASE-RELATED"/>
    <property type="match status" value="1"/>
</dbReference>
<evidence type="ECO:0000313" key="4">
    <source>
        <dbReference type="EMBL" id="KDN20888.1"/>
    </source>
</evidence>
<dbReference type="STRING" id="287986.DV20_18090"/>
<dbReference type="Proteomes" id="UP000027345">
    <property type="component" value="Unassembled WGS sequence"/>
</dbReference>
<dbReference type="Pfam" id="PF00089">
    <property type="entry name" value="Trypsin"/>
    <property type="match status" value="1"/>
</dbReference>
<dbReference type="SUPFAM" id="SSF49265">
    <property type="entry name" value="Fibronectin type III"/>
    <property type="match status" value="1"/>
</dbReference>
<dbReference type="Pfam" id="PF13517">
    <property type="entry name" value="FG-GAP_3"/>
    <property type="match status" value="2"/>
</dbReference>
<evidence type="ECO:0000256" key="1">
    <source>
        <dbReference type="ARBA" id="ARBA00022729"/>
    </source>
</evidence>
<dbReference type="Gene3D" id="2.130.10.130">
    <property type="entry name" value="Integrin alpha, N-terminal"/>
    <property type="match status" value="1"/>
</dbReference>
<dbReference type="GO" id="GO:0005975">
    <property type="term" value="P:carbohydrate metabolic process"/>
    <property type="evidence" value="ECO:0007669"/>
    <property type="project" value="UniProtKB-ARBA"/>
</dbReference>
<dbReference type="PRINTS" id="PR00722">
    <property type="entry name" value="CHYMOTRYPSIN"/>
</dbReference>
<proteinExistence type="predicted"/>
<comment type="caution">
    <text evidence="4">The sequence shown here is derived from an EMBL/GenBank/DDBJ whole genome shotgun (WGS) entry which is preliminary data.</text>
</comment>
<dbReference type="SUPFAM" id="SSF50494">
    <property type="entry name" value="Trypsin-like serine proteases"/>
    <property type="match status" value="1"/>
</dbReference>
<dbReference type="InterPro" id="IPR043504">
    <property type="entry name" value="Peptidase_S1_PA_chymotrypsin"/>
</dbReference>
<dbReference type="InterPro" id="IPR013517">
    <property type="entry name" value="FG-GAP"/>
</dbReference>
<dbReference type="InterPro" id="IPR013783">
    <property type="entry name" value="Ig-like_fold"/>
</dbReference>
<keyword evidence="4" id="KW-0401">Integrin</keyword>
<accession>A0A066U9H6</accession>
<dbReference type="InterPro" id="IPR028994">
    <property type="entry name" value="Integrin_alpha_N"/>
</dbReference>
<dbReference type="EMBL" id="JMQI01000035">
    <property type="protein sequence ID" value="KDN20888.1"/>
    <property type="molecule type" value="Genomic_DNA"/>
</dbReference>
<feature type="signal peptide" evidence="2">
    <location>
        <begin position="1"/>
        <end position="21"/>
    </location>
</feature>